<feature type="transmembrane region" description="Helical" evidence="8">
    <location>
        <begin position="309"/>
        <end position="327"/>
    </location>
</feature>
<feature type="transmembrane region" description="Helical" evidence="8">
    <location>
        <begin position="265"/>
        <end position="288"/>
    </location>
</feature>
<feature type="transmembrane region" description="Helical" evidence="8">
    <location>
        <begin position="135"/>
        <end position="154"/>
    </location>
</feature>
<keyword evidence="10" id="KW-1185">Reference proteome</keyword>
<evidence type="ECO:0000313" key="10">
    <source>
        <dbReference type="Proteomes" id="UP000192486"/>
    </source>
</evidence>
<sequence length="365" mass="41959">MSRFVYFLLISNMIANLIAASPRIFFAKSEEGAIITMIIALFFGVFMNWALITSFKAFPGKSLPQILSLYLSKWITIPVLIILGVIWYVSGLQTLITYIDILLRFLTPEMSVYLVIAMFIPVITFGIIMQSRNILFTLELVFVLAVPAAAYYVVKLYFAEQVSWDHVAIAMTFIDNPPDYTVFSTTTYLFAGTFDIIIFNSLLKKKMTFGIKQALIVFILGAFALFTTYFIPIGVLGFDQVESTLYPWILTSDSIRMKFGVIERVIFIFLLLFLAIAFLNITIHWHVACKLFQSAFDIEQLKIKWREKISLVIMVVVFWSIAIYTTLKVTEYDLFLFSRYYFNFIPIVMTALISLMLVVNRRAKS</sequence>
<keyword evidence="7 8" id="KW-0472">Membrane</keyword>
<dbReference type="Pfam" id="PF03845">
    <property type="entry name" value="Spore_permease"/>
    <property type="match status" value="1"/>
</dbReference>
<feature type="transmembrane region" description="Helical" evidence="8">
    <location>
        <begin position="67"/>
        <end position="90"/>
    </location>
</feature>
<evidence type="ECO:0000256" key="6">
    <source>
        <dbReference type="ARBA" id="ARBA00022989"/>
    </source>
</evidence>
<comment type="similarity">
    <text evidence="2">Belongs to the amino acid-polyamine-organocation (APC) superfamily. Spore germination protein (SGP) (TC 2.A.3.9) family.</text>
</comment>
<keyword evidence="6 8" id="KW-1133">Transmembrane helix</keyword>
<evidence type="ECO:0000256" key="5">
    <source>
        <dbReference type="ARBA" id="ARBA00022692"/>
    </source>
</evidence>
<dbReference type="EMBL" id="CP015108">
    <property type="protein sequence ID" value="ARF13881.1"/>
    <property type="molecule type" value="Genomic_DNA"/>
</dbReference>
<feature type="transmembrane region" description="Helical" evidence="8">
    <location>
        <begin position="35"/>
        <end position="55"/>
    </location>
</feature>
<evidence type="ECO:0000256" key="1">
    <source>
        <dbReference type="ARBA" id="ARBA00004141"/>
    </source>
</evidence>
<feature type="transmembrane region" description="Helical" evidence="8">
    <location>
        <begin position="339"/>
        <end position="359"/>
    </location>
</feature>
<keyword evidence="5 8" id="KW-0812">Transmembrane</keyword>
<evidence type="ECO:0000256" key="8">
    <source>
        <dbReference type="SAM" id="Phobius"/>
    </source>
</evidence>
<dbReference type="PANTHER" id="PTHR34975">
    <property type="entry name" value="SPORE GERMINATION PROTEIN A2"/>
    <property type="match status" value="1"/>
</dbReference>
<comment type="subcellular location">
    <subcellularLocation>
        <location evidence="1">Membrane</location>
        <topology evidence="1">Multi-pass membrane protein</topology>
    </subcellularLocation>
</comment>
<feature type="transmembrane region" description="Helical" evidence="8">
    <location>
        <begin position="110"/>
        <end position="128"/>
    </location>
</feature>
<evidence type="ECO:0000256" key="2">
    <source>
        <dbReference type="ARBA" id="ARBA00007998"/>
    </source>
</evidence>
<evidence type="ECO:0000256" key="3">
    <source>
        <dbReference type="ARBA" id="ARBA00022448"/>
    </source>
</evidence>
<feature type="transmembrane region" description="Helical" evidence="8">
    <location>
        <begin position="215"/>
        <end position="238"/>
    </location>
</feature>
<evidence type="ECO:0000256" key="4">
    <source>
        <dbReference type="ARBA" id="ARBA00022544"/>
    </source>
</evidence>
<evidence type="ECO:0000256" key="7">
    <source>
        <dbReference type="ARBA" id="ARBA00023136"/>
    </source>
</evidence>
<evidence type="ECO:0000313" key="9">
    <source>
        <dbReference type="EMBL" id="ARF13881.1"/>
    </source>
</evidence>
<organism evidence="9 10">
    <name type="scientific">Sporosarcina ureae</name>
    <dbReference type="NCBI Taxonomy" id="1571"/>
    <lineage>
        <taxon>Bacteria</taxon>
        <taxon>Bacillati</taxon>
        <taxon>Bacillota</taxon>
        <taxon>Bacilli</taxon>
        <taxon>Bacillales</taxon>
        <taxon>Caryophanaceae</taxon>
        <taxon>Sporosarcina</taxon>
    </lineage>
</organism>
<keyword evidence="4" id="KW-0309">Germination</keyword>
<proteinExistence type="inferred from homology"/>
<dbReference type="PANTHER" id="PTHR34975:SF2">
    <property type="entry name" value="SPORE GERMINATION PROTEIN A2"/>
    <property type="match status" value="1"/>
</dbReference>
<accession>A0ABM6JV57</accession>
<dbReference type="InterPro" id="IPR004761">
    <property type="entry name" value="Spore_GerAB"/>
</dbReference>
<gene>
    <name evidence="9" type="ORF">SporoS204_06820</name>
</gene>
<evidence type="ECO:0008006" key="11">
    <source>
        <dbReference type="Google" id="ProtNLM"/>
    </source>
</evidence>
<keyword evidence="3" id="KW-0813">Transport</keyword>
<feature type="transmembrane region" description="Helical" evidence="8">
    <location>
        <begin position="180"/>
        <end position="203"/>
    </location>
</feature>
<dbReference type="RefSeq" id="WP_029054192.1">
    <property type="nucleotide sequence ID" value="NZ_CP015108.1"/>
</dbReference>
<dbReference type="Proteomes" id="UP000192486">
    <property type="component" value="Chromosome"/>
</dbReference>
<protein>
    <recommendedName>
        <fullName evidence="11">MFS transporter permease</fullName>
    </recommendedName>
</protein>
<reference evidence="9 10" key="1">
    <citation type="submission" date="2016-04" db="EMBL/GenBank/DDBJ databases">
        <title>Comparative Genomics and Epigenetics of Sporosarcina ureae.</title>
        <authorList>
            <person name="Oliver A.S."/>
            <person name="Cooper K.K."/>
        </authorList>
    </citation>
    <scope>NUCLEOTIDE SEQUENCE [LARGE SCALE GENOMIC DNA]</scope>
    <source>
        <strain evidence="9 10">S204</strain>
    </source>
</reference>
<name>A0ABM6JV57_SPOUR</name>